<evidence type="ECO:0000313" key="6">
    <source>
        <dbReference type="EMBL" id="CTQ78296.1"/>
    </source>
</evidence>
<gene>
    <name evidence="6" type="primary">yecN_2</name>
    <name evidence="6" type="ORF">LA5096_05552</name>
</gene>
<dbReference type="InterPro" id="IPR023352">
    <property type="entry name" value="MAPEG-like_dom_sf"/>
</dbReference>
<keyword evidence="4 5" id="KW-0472">Membrane</keyword>
<evidence type="ECO:0000256" key="4">
    <source>
        <dbReference type="ARBA" id="ARBA00023136"/>
    </source>
</evidence>
<evidence type="ECO:0000256" key="2">
    <source>
        <dbReference type="ARBA" id="ARBA00022692"/>
    </source>
</evidence>
<reference evidence="7" key="1">
    <citation type="submission" date="2015-07" db="EMBL/GenBank/DDBJ databases">
        <authorList>
            <person name="Rodrigo-Torres Lidia"/>
            <person name="Arahal R.David."/>
        </authorList>
    </citation>
    <scope>NUCLEOTIDE SEQUENCE [LARGE SCALE GENOMIC DNA]</scope>
    <source>
        <strain evidence="7">CECT 5096</strain>
    </source>
</reference>
<dbReference type="STRING" id="311410.LA5095_04977"/>
<keyword evidence="7" id="KW-1185">Reference proteome</keyword>
<accession>A0A0M7AV80</accession>
<proteinExistence type="predicted"/>
<evidence type="ECO:0000313" key="7">
    <source>
        <dbReference type="Proteomes" id="UP000049983"/>
    </source>
</evidence>
<sequence length="134" mass="14471">MTIITTPLVASLLALLYLVLSVRVIGARNSERISLGDRGNDILLRRMRVHANFAEYTPLSLLLLLMLELMGGAHWLLYGLGLFLVVGRTVHAYGVGSDPEPMNFRVVGMVLTFVVIGTAALANLVLATNALLIG</sequence>
<feature type="transmembrane region" description="Helical" evidence="5">
    <location>
        <begin position="50"/>
        <end position="68"/>
    </location>
</feature>
<dbReference type="GO" id="GO:0016020">
    <property type="term" value="C:membrane"/>
    <property type="evidence" value="ECO:0007669"/>
    <property type="project" value="UniProtKB-SubCell"/>
</dbReference>
<evidence type="ECO:0000256" key="3">
    <source>
        <dbReference type="ARBA" id="ARBA00022989"/>
    </source>
</evidence>
<dbReference type="EMBL" id="CXWC01000015">
    <property type="protein sequence ID" value="CTQ78296.1"/>
    <property type="molecule type" value="Genomic_DNA"/>
</dbReference>
<protein>
    <submittedName>
        <fullName evidence="6">Inner membrane protein YecN</fullName>
    </submittedName>
</protein>
<dbReference type="AlphaFoldDB" id="A0A0M7AV80"/>
<dbReference type="InterPro" id="IPR001129">
    <property type="entry name" value="Membr-assoc_MAPEG"/>
</dbReference>
<dbReference type="Gene3D" id="1.20.120.550">
    <property type="entry name" value="Membrane associated eicosanoid/glutathione metabolism-like domain"/>
    <property type="match status" value="1"/>
</dbReference>
<keyword evidence="3 5" id="KW-1133">Transmembrane helix</keyword>
<dbReference type="Proteomes" id="UP000049983">
    <property type="component" value="Unassembled WGS sequence"/>
</dbReference>
<dbReference type="GeneID" id="97672797"/>
<dbReference type="Pfam" id="PF01124">
    <property type="entry name" value="MAPEG"/>
    <property type="match status" value="1"/>
</dbReference>
<name>A0A0M7AV80_9HYPH</name>
<evidence type="ECO:0000256" key="1">
    <source>
        <dbReference type="ARBA" id="ARBA00004370"/>
    </source>
</evidence>
<organism evidence="6 7">
    <name type="scientific">Roseibium album</name>
    <dbReference type="NCBI Taxonomy" id="311410"/>
    <lineage>
        <taxon>Bacteria</taxon>
        <taxon>Pseudomonadati</taxon>
        <taxon>Pseudomonadota</taxon>
        <taxon>Alphaproteobacteria</taxon>
        <taxon>Hyphomicrobiales</taxon>
        <taxon>Stappiaceae</taxon>
        <taxon>Roseibium</taxon>
    </lineage>
</organism>
<dbReference type="PANTHER" id="PTHR35814">
    <property type="match status" value="1"/>
</dbReference>
<evidence type="ECO:0000256" key="5">
    <source>
        <dbReference type="SAM" id="Phobius"/>
    </source>
</evidence>
<keyword evidence="2 5" id="KW-0812">Transmembrane</keyword>
<dbReference type="RefSeq" id="WP_104702420.1">
    <property type="nucleotide sequence ID" value="NZ_CANKXR010000001.1"/>
</dbReference>
<dbReference type="PANTHER" id="PTHR35814:SF1">
    <property type="entry name" value="GLUTATHIONE S-TRANSFERASE-RELATED"/>
    <property type="match status" value="1"/>
</dbReference>
<comment type="subcellular location">
    <subcellularLocation>
        <location evidence="1">Membrane</location>
    </subcellularLocation>
</comment>
<feature type="transmembrane region" description="Helical" evidence="5">
    <location>
        <begin position="106"/>
        <end position="132"/>
    </location>
</feature>
<dbReference type="SUPFAM" id="SSF161084">
    <property type="entry name" value="MAPEG domain-like"/>
    <property type="match status" value="1"/>
</dbReference>
<dbReference type="OrthoDB" id="7619858at2"/>